<dbReference type="InterPro" id="IPR033709">
    <property type="entry name" value="Anticodon_Ile_ABEc"/>
</dbReference>
<dbReference type="GO" id="GO:0004822">
    <property type="term" value="F:isoleucine-tRNA ligase activity"/>
    <property type="evidence" value="ECO:0007669"/>
    <property type="project" value="InterPro"/>
</dbReference>
<dbReference type="GO" id="GO:0005524">
    <property type="term" value="F:ATP binding"/>
    <property type="evidence" value="ECO:0007669"/>
    <property type="project" value="UniProtKB-KW"/>
</dbReference>
<evidence type="ECO:0000313" key="7">
    <source>
        <dbReference type="EMBL" id="KKR23294.1"/>
    </source>
</evidence>
<dbReference type="SUPFAM" id="SSF47323">
    <property type="entry name" value="Anticodon-binding domain of a subclass of class I aminoacyl-tRNA synthetases"/>
    <property type="match status" value="1"/>
</dbReference>
<dbReference type="AlphaFoldDB" id="A0A0G0P4W2"/>
<dbReference type="Gene3D" id="1.10.730.10">
    <property type="entry name" value="Isoleucyl-tRNA Synthetase, Domain 1"/>
    <property type="match status" value="1"/>
</dbReference>
<evidence type="ECO:0000313" key="8">
    <source>
        <dbReference type="Proteomes" id="UP000034764"/>
    </source>
</evidence>
<protein>
    <submittedName>
        <fullName evidence="7">Isoleucine-tRNA ligase</fullName>
    </submittedName>
</protein>
<organism evidence="7 8">
    <name type="scientific">Candidatus Yanofskybacteria bacterium GW2011_GWD2_39_48</name>
    <dbReference type="NCBI Taxonomy" id="1619031"/>
    <lineage>
        <taxon>Bacteria</taxon>
        <taxon>Candidatus Yanofskyibacteriota</taxon>
    </lineage>
</organism>
<dbReference type="PATRIC" id="fig|1619031.3.peg.438"/>
<evidence type="ECO:0000259" key="6">
    <source>
        <dbReference type="Pfam" id="PF08264"/>
    </source>
</evidence>
<keyword evidence="1 7" id="KW-0436">Ligase</keyword>
<dbReference type="Pfam" id="PF19302">
    <property type="entry name" value="DUF5915"/>
    <property type="match status" value="1"/>
</dbReference>
<evidence type="ECO:0000256" key="5">
    <source>
        <dbReference type="ARBA" id="ARBA00023146"/>
    </source>
</evidence>
<evidence type="ECO:0000256" key="4">
    <source>
        <dbReference type="ARBA" id="ARBA00022917"/>
    </source>
</evidence>
<sequence length="338" mass="39687">MDKYGADAPRWYLYTVNAPSEYKLFSDRELQTRSQGFLSTLRNCYRFYDLYEQTSSDKDIKSKKHLLDDWIYSRLHTTIEEVTNELDAYDPTSAARSIEKFLVEDLSNWWLRRSRKRKGALILLKDLLIETVKLSAPFVPFVADDLYMKLIKDDKSIHLEDWTIADEELINSDLEKEMAEAREVIVVGLATRKENQIKVRQPLSFITVNRLNPFQPDIEEVIRDELNIKEIKYDKVESTKLNLEISLELKGEGYARELIRQIQDMRKELGYKMDDKISGSWFSSDVELSDAINKWSEMIAEETIIDEFTNTKNETMAFDMQKEFDIVVGKTIWLAIKK</sequence>
<accession>A0A0G0P4W2</accession>
<name>A0A0G0P4W2_9BACT</name>
<dbReference type="Pfam" id="PF08264">
    <property type="entry name" value="Anticodon_1"/>
    <property type="match status" value="1"/>
</dbReference>
<comment type="caution">
    <text evidence="7">The sequence shown here is derived from an EMBL/GenBank/DDBJ whole genome shotgun (WGS) entry which is preliminary data.</text>
</comment>
<keyword evidence="3" id="KW-0067">ATP-binding</keyword>
<dbReference type="InterPro" id="IPR023586">
    <property type="entry name" value="Ile-tRNA-ligase_type2"/>
</dbReference>
<keyword evidence="5" id="KW-0030">Aminoacyl-tRNA synthetase</keyword>
<dbReference type="PANTHER" id="PTHR42780:SF1">
    <property type="entry name" value="ISOLEUCINE--TRNA LIGASE, CYTOPLASMIC"/>
    <property type="match status" value="1"/>
</dbReference>
<dbReference type="GO" id="GO:0000049">
    <property type="term" value="F:tRNA binding"/>
    <property type="evidence" value="ECO:0007669"/>
    <property type="project" value="InterPro"/>
</dbReference>
<evidence type="ECO:0000256" key="2">
    <source>
        <dbReference type="ARBA" id="ARBA00022741"/>
    </source>
</evidence>
<dbReference type="EMBL" id="LBXD01000026">
    <property type="protein sequence ID" value="KKR23294.1"/>
    <property type="molecule type" value="Genomic_DNA"/>
</dbReference>
<keyword evidence="4" id="KW-0648">Protein biosynthesis</keyword>
<dbReference type="PANTHER" id="PTHR42780">
    <property type="entry name" value="SOLEUCYL-TRNA SYNTHETASE"/>
    <property type="match status" value="1"/>
</dbReference>
<evidence type="ECO:0000256" key="1">
    <source>
        <dbReference type="ARBA" id="ARBA00022598"/>
    </source>
</evidence>
<dbReference type="Proteomes" id="UP000034764">
    <property type="component" value="Unassembled WGS sequence"/>
</dbReference>
<dbReference type="InterPro" id="IPR009080">
    <property type="entry name" value="tRNAsynth_Ia_anticodon-bd"/>
</dbReference>
<evidence type="ECO:0000256" key="3">
    <source>
        <dbReference type="ARBA" id="ARBA00022840"/>
    </source>
</evidence>
<reference evidence="7 8" key="1">
    <citation type="journal article" date="2015" name="Nature">
        <title>rRNA introns, odd ribosomes, and small enigmatic genomes across a large radiation of phyla.</title>
        <authorList>
            <person name="Brown C.T."/>
            <person name="Hug L.A."/>
            <person name="Thomas B.C."/>
            <person name="Sharon I."/>
            <person name="Castelle C.J."/>
            <person name="Singh A."/>
            <person name="Wilkins M.J."/>
            <person name="Williams K.H."/>
            <person name="Banfield J.F."/>
        </authorList>
    </citation>
    <scope>NUCLEOTIDE SEQUENCE [LARGE SCALE GENOMIC DNA]</scope>
</reference>
<dbReference type="InterPro" id="IPR013155">
    <property type="entry name" value="M/V/L/I-tRNA-synth_anticd-bd"/>
</dbReference>
<gene>
    <name evidence="7" type="ORF">UT53_C0026G0005</name>
</gene>
<feature type="domain" description="Methionyl/Valyl/Leucyl/Isoleucyl-tRNA synthetase anticodon-binding" evidence="6">
    <location>
        <begin position="68"/>
        <end position="204"/>
    </location>
</feature>
<dbReference type="GO" id="GO:0006428">
    <property type="term" value="P:isoleucyl-tRNA aminoacylation"/>
    <property type="evidence" value="ECO:0007669"/>
    <property type="project" value="TreeGrafter"/>
</dbReference>
<dbReference type="CDD" id="cd07961">
    <property type="entry name" value="Anticodon_Ia_Ile_ABEc"/>
    <property type="match status" value="1"/>
</dbReference>
<proteinExistence type="predicted"/>
<keyword evidence="2" id="KW-0547">Nucleotide-binding</keyword>